<evidence type="ECO:0000313" key="1">
    <source>
        <dbReference type="EMBL" id="GLI67724.1"/>
    </source>
</evidence>
<dbReference type="InterPro" id="IPR011990">
    <property type="entry name" value="TPR-like_helical_dom_sf"/>
</dbReference>
<comment type="caution">
    <text evidence="1">The sequence shown here is derived from an EMBL/GenBank/DDBJ whole genome shotgun (WGS) entry which is preliminary data.</text>
</comment>
<protein>
    <submittedName>
        <fullName evidence="1">Uncharacterized protein</fullName>
    </submittedName>
</protein>
<name>A0ABQ5SD65_9CHLO</name>
<feature type="non-terminal residue" evidence="1">
    <location>
        <position position="1"/>
    </location>
</feature>
<sequence length="183" mass="20289">HLPSVDLDFVKHAEDEYHSIFNTGKSEEVDAARFRLVWALVHSTHRGHQSRGLELCRAKLREQAKDKEYRYFAAVACYNMGQYIDSRRELSSLLQVSRRGLTRCRFRLCFTASQSGFGWGTSRLPPGGVPAGLGGGRYCARGAYGGGDRGGTGGSGAGHLLRIWPEALKQGCRQGWRLNKAMN</sequence>
<organism evidence="1 2">
    <name type="scientific">Volvox africanus</name>
    <dbReference type="NCBI Taxonomy" id="51714"/>
    <lineage>
        <taxon>Eukaryota</taxon>
        <taxon>Viridiplantae</taxon>
        <taxon>Chlorophyta</taxon>
        <taxon>core chlorophytes</taxon>
        <taxon>Chlorophyceae</taxon>
        <taxon>CS clade</taxon>
        <taxon>Chlamydomonadales</taxon>
        <taxon>Volvocaceae</taxon>
        <taxon>Volvox</taxon>
    </lineage>
</organism>
<accession>A0ABQ5SD65</accession>
<dbReference type="Proteomes" id="UP001165090">
    <property type="component" value="Unassembled WGS sequence"/>
</dbReference>
<dbReference type="Pfam" id="PF14853">
    <property type="entry name" value="Fis1_TPR_C"/>
    <property type="match status" value="1"/>
</dbReference>
<evidence type="ECO:0000313" key="2">
    <source>
        <dbReference type="Proteomes" id="UP001165090"/>
    </source>
</evidence>
<dbReference type="EMBL" id="BSDZ01000078">
    <property type="protein sequence ID" value="GLI67724.1"/>
    <property type="molecule type" value="Genomic_DNA"/>
</dbReference>
<dbReference type="Gene3D" id="1.25.40.10">
    <property type="entry name" value="Tetratricopeptide repeat domain"/>
    <property type="match status" value="1"/>
</dbReference>
<dbReference type="SUPFAM" id="SSF48452">
    <property type="entry name" value="TPR-like"/>
    <property type="match status" value="1"/>
</dbReference>
<dbReference type="InterPro" id="IPR028058">
    <property type="entry name" value="Fis1_TPR_N"/>
</dbReference>
<dbReference type="Pfam" id="PF14852">
    <property type="entry name" value="Fis1_TPR_N"/>
    <property type="match status" value="1"/>
</dbReference>
<proteinExistence type="predicted"/>
<reference evidence="1 2" key="1">
    <citation type="journal article" date="2023" name="IScience">
        <title>Expanded male sex-determining region conserved during the evolution of homothallism in the green alga Volvox.</title>
        <authorList>
            <person name="Yamamoto K."/>
            <person name="Matsuzaki R."/>
            <person name="Mahakham W."/>
            <person name="Heman W."/>
            <person name="Sekimoto H."/>
            <person name="Kawachi M."/>
            <person name="Minakuchi Y."/>
            <person name="Toyoda A."/>
            <person name="Nozaki H."/>
        </authorList>
    </citation>
    <scope>NUCLEOTIDE SEQUENCE [LARGE SCALE GENOMIC DNA]</scope>
    <source>
        <strain evidence="1 2">NIES-4468</strain>
    </source>
</reference>
<dbReference type="InterPro" id="IPR028061">
    <property type="entry name" value="Fis1_TPR_C"/>
</dbReference>
<keyword evidence="2" id="KW-1185">Reference proteome</keyword>
<gene>
    <name evidence="1" type="ORF">VaNZ11_011924</name>
</gene>